<dbReference type="InterPro" id="IPR036005">
    <property type="entry name" value="Creatinase/aminopeptidase-like"/>
</dbReference>
<dbReference type="FunFam" id="3.40.350.10:FF:000003">
    <property type="entry name" value="Xaa-pro aminopeptidase P"/>
    <property type="match status" value="1"/>
</dbReference>
<dbReference type="Pfam" id="PF01321">
    <property type="entry name" value="Creatinase_N"/>
    <property type="match status" value="1"/>
</dbReference>
<dbReference type="EMBL" id="KZ997443">
    <property type="protein sequence ID" value="RKO87406.1"/>
    <property type="molecule type" value="Genomic_DNA"/>
</dbReference>
<keyword evidence="3" id="KW-0378">Hydrolase</keyword>
<dbReference type="FunFam" id="3.40.350.10:FF:000010">
    <property type="entry name" value="Probable Xaa-Pro aminopeptidase P"/>
    <property type="match status" value="1"/>
</dbReference>
<dbReference type="Proteomes" id="UP000269721">
    <property type="component" value="Unassembled WGS sequence"/>
</dbReference>
<dbReference type="AlphaFoldDB" id="A0A4P9WAX5"/>
<evidence type="ECO:0000256" key="1">
    <source>
        <dbReference type="ARBA" id="ARBA00008766"/>
    </source>
</evidence>
<dbReference type="PANTHER" id="PTHR43763:SF6">
    <property type="entry name" value="XAA-PRO AMINOPEPTIDASE 1"/>
    <property type="match status" value="1"/>
</dbReference>
<sequence>MTATSANHTRVAALRSEMASRDINAYIIPSEDSHQSEYIAECDARRAFISGFTGSAGLAVVTTDKAALWTDGRYFLQASRQLGEGWVLQRSGVSGVPTLEEWLNKVLPKKSKVGIDPSLITVAAARRLISSLAQEGHSLASVEKNLVDVVWKDQPARPIKPVSVLPLKYTGRSIDEKIQAIRDQINRKGTWGLVVAALDEIAWLFNLRGSDIAYNPVFFAYAVVTLTDVFLYIDEAKLSDEVRSHLEPSITVRPYGAIFKELSAISTKQQSEEIPKKVWIDSRCSLALQNAIGGENGAVESRSPIMTAKSIKNEAEIEGFRKCHIRDAAALCRYFAWLEHELVEKKNTTISEVDGAGVLERFRSELSDFVGLSFDTISSSGANGSIIHYK</sequence>
<keyword evidence="7" id="KW-1185">Reference proteome</keyword>
<evidence type="ECO:0000313" key="6">
    <source>
        <dbReference type="EMBL" id="RKO87406.1"/>
    </source>
</evidence>
<dbReference type="GO" id="GO:0005737">
    <property type="term" value="C:cytoplasm"/>
    <property type="evidence" value="ECO:0007669"/>
    <property type="project" value="UniProtKB-ARBA"/>
</dbReference>
<keyword evidence="2" id="KW-0479">Metal-binding</keyword>
<protein>
    <submittedName>
        <fullName evidence="6">Creatinase/Prolidase N-terminal domain-containing protein</fullName>
    </submittedName>
</protein>
<reference evidence="7" key="1">
    <citation type="journal article" date="2018" name="Nat. Microbiol.">
        <title>Leveraging single-cell genomics to expand the fungal tree of life.</title>
        <authorList>
            <person name="Ahrendt S.R."/>
            <person name="Quandt C.A."/>
            <person name="Ciobanu D."/>
            <person name="Clum A."/>
            <person name="Salamov A."/>
            <person name="Andreopoulos B."/>
            <person name="Cheng J.F."/>
            <person name="Woyke T."/>
            <person name="Pelin A."/>
            <person name="Henrissat B."/>
            <person name="Reynolds N.K."/>
            <person name="Benny G.L."/>
            <person name="Smith M.E."/>
            <person name="James T.Y."/>
            <person name="Grigoriev I.V."/>
        </authorList>
    </citation>
    <scope>NUCLEOTIDE SEQUENCE [LARGE SCALE GENOMIC DNA]</scope>
</reference>
<dbReference type="InterPro" id="IPR029149">
    <property type="entry name" value="Creatin/AminoP/Spt16_N"/>
</dbReference>
<evidence type="ECO:0000256" key="3">
    <source>
        <dbReference type="ARBA" id="ARBA00022801"/>
    </source>
</evidence>
<feature type="domain" description="Peptidase M24" evidence="4">
    <location>
        <begin position="319"/>
        <end position="389"/>
    </location>
</feature>
<evidence type="ECO:0000259" key="4">
    <source>
        <dbReference type="Pfam" id="PF00557"/>
    </source>
</evidence>
<feature type="domain" description="Creatinase N-terminal" evidence="5">
    <location>
        <begin position="10"/>
        <end position="142"/>
    </location>
</feature>
<organism evidence="6 7">
    <name type="scientific">Blyttiomyces helicus</name>
    <dbReference type="NCBI Taxonomy" id="388810"/>
    <lineage>
        <taxon>Eukaryota</taxon>
        <taxon>Fungi</taxon>
        <taxon>Fungi incertae sedis</taxon>
        <taxon>Chytridiomycota</taxon>
        <taxon>Chytridiomycota incertae sedis</taxon>
        <taxon>Chytridiomycetes</taxon>
        <taxon>Chytridiomycetes incertae sedis</taxon>
        <taxon>Blyttiomyces</taxon>
    </lineage>
</organism>
<dbReference type="PANTHER" id="PTHR43763">
    <property type="entry name" value="XAA-PRO AMINOPEPTIDASE 1"/>
    <property type="match status" value="1"/>
</dbReference>
<dbReference type="InterPro" id="IPR000587">
    <property type="entry name" value="Creatinase_N"/>
</dbReference>
<dbReference type="Pfam" id="PF16189">
    <property type="entry name" value="Creatinase_N_2"/>
    <property type="match status" value="1"/>
</dbReference>
<evidence type="ECO:0000313" key="7">
    <source>
        <dbReference type="Proteomes" id="UP000269721"/>
    </source>
</evidence>
<comment type="similarity">
    <text evidence="1">Belongs to the peptidase M24B family.</text>
</comment>
<dbReference type="InterPro" id="IPR050422">
    <property type="entry name" value="X-Pro_aminopeptidase_P"/>
</dbReference>
<feature type="non-terminal residue" evidence="6">
    <location>
        <position position="390"/>
    </location>
</feature>
<dbReference type="InterPro" id="IPR000994">
    <property type="entry name" value="Pept_M24"/>
</dbReference>
<dbReference type="SUPFAM" id="SSF55920">
    <property type="entry name" value="Creatinase/aminopeptidase"/>
    <property type="match status" value="1"/>
</dbReference>
<dbReference type="Gene3D" id="3.40.350.10">
    <property type="entry name" value="Creatinase/prolidase N-terminal domain"/>
    <property type="match status" value="2"/>
</dbReference>
<name>A0A4P9WAX5_9FUNG</name>
<dbReference type="Pfam" id="PF00557">
    <property type="entry name" value="Peptidase_M24"/>
    <property type="match status" value="1"/>
</dbReference>
<gene>
    <name evidence="6" type="ORF">BDK51DRAFT_16574</name>
</gene>
<dbReference type="OrthoDB" id="9995434at2759"/>
<dbReference type="GO" id="GO:0016787">
    <property type="term" value="F:hydrolase activity"/>
    <property type="evidence" value="ECO:0007669"/>
    <property type="project" value="UniProtKB-KW"/>
</dbReference>
<dbReference type="Gene3D" id="3.90.230.10">
    <property type="entry name" value="Creatinase/methionine aminopeptidase superfamily"/>
    <property type="match status" value="1"/>
</dbReference>
<accession>A0A4P9WAX5</accession>
<dbReference type="SUPFAM" id="SSF53092">
    <property type="entry name" value="Creatinase/prolidase N-terminal domain"/>
    <property type="match status" value="1"/>
</dbReference>
<evidence type="ECO:0000256" key="2">
    <source>
        <dbReference type="ARBA" id="ARBA00022723"/>
    </source>
</evidence>
<proteinExistence type="inferred from homology"/>
<evidence type="ECO:0000259" key="5">
    <source>
        <dbReference type="Pfam" id="PF01321"/>
    </source>
</evidence>
<dbReference type="GO" id="GO:0046872">
    <property type="term" value="F:metal ion binding"/>
    <property type="evidence" value="ECO:0007669"/>
    <property type="project" value="UniProtKB-KW"/>
</dbReference>